<evidence type="ECO:0000256" key="7">
    <source>
        <dbReference type="ARBA" id="ARBA00038032"/>
    </source>
</evidence>
<dbReference type="InterPro" id="IPR037185">
    <property type="entry name" value="EmrE-like"/>
</dbReference>
<evidence type="ECO:0000256" key="5">
    <source>
        <dbReference type="ARBA" id="ARBA00022989"/>
    </source>
</evidence>
<feature type="transmembrane region" description="Helical" evidence="9">
    <location>
        <begin position="59"/>
        <end position="80"/>
    </location>
</feature>
<keyword evidence="5 9" id="KW-1133">Transmembrane helix</keyword>
<protein>
    <submittedName>
        <fullName evidence="10">Multidrug transporter EmrE</fullName>
    </submittedName>
</protein>
<comment type="subcellular location">
    <subcellularLocation>
        <location evidence="1 8">Cell membrane</location>
        <topology evidence="1 8">Multi-pass membrane protein</topology>
    </subcellularLocation>
</comment>
<dbReference type="SUPFAM" id="SSF103481">
    <property type="entry name" value="Multidrug resistance efflux transporter EmrE"/>
    <property type="match status" value="1"/>
</dbReference>
<dbReference type="InterPro" id="IPR045324">
    <property type="entry name" value="Small_multidrug_res"/>
</dbReference>
<accession>A0A1X6YNT0</accession>
<keyword evidence="6 9" id="KW-0472">Membrane</keyword>
<keyword evidence="2" id="KW-0813">Transport</keyword>
<organism evidence="10 11">
    <name type="scientific">Roseovarius halotolerans</name>
    <dbReference type="NCBI Taxonomy" id="505353"/>
    <lineage>
        <taxon>Bacteria</taxon>
        <taxon>Pseudomonadati</taxon>
        <taxon>Pseudomonadota</taxon>
        <taxon>Alphaproteobacteria</taxon>
        <taxon>Rhodobacterales</taxon>
        <taxon>Roseobacteraceae</taxon>
        <taxon>Roseovarius</taxon>
    </lineage>
</organism>
<dbReference type="PANTHER" id="PTHR30561">
    <property type="entry name" value="SMR FAMILY PROTON-DEPENDENT DRUG EFFLUX TRANSPORTER SUGE"/>
    <property type="match status" value="1"/>
</dbReference>
<dbReference type="AlphaFoldDB" id="A0A1X6YNT0"/>
<dbReference type="FunFam" id="1.10.3730.20:FF:000001">
    <property type="entry name" value="Quaternary ammonium compound resistance transporter SugE"/>
    <property type="match status" value="1"/>
</dbReference>
<dbReference type="PANTHER" id="PTHR30561:SF1">
    <property type="entry name" value="MULTIDRUG TRANSPORTER EMRE"/>
    <property type="match status" value="1"/>
</dbReference>
<dbReference type="Gene3D" id="1.10.3730.20">
    <property type="match status" value="1"/>
</dbReference>
<evidence type="ECO:0000313" key="10">
    <source>
        <dbReference type="EMBL" id="SLN26831.1"/>
    </source>
</evidence>
<evidence type="ECO:0000256" key="1">
    <source>
        <dbReference type="ARBA" id="ARBA00004651"/>
    </source>
</evidence>
<keyword evidence="11" id="KW-1185">Reference proteome</keyword>
<dbReference type="Pfam" id="PF00893">
    <property type="entry name" value="Multi_Drug_Res"/>
    <property type="match status" value="1"/>
</dbReference>
<gene>
    <name evidence="10" type="primary">emrE</name>
    <name evidence="10" type="ORF">ROH8110_01257</name>
</gene>
<dbReference type="RefSeq" id="WP_085816778.1">
    <property type="nucleotide sequence ID" value="NZ_FWFU01000001.1"/>
</dbReference>
<feature type="transmembrane region" description="Helical" evidence="9">
    <location>
        <begin position="86"/>
        <end position="105"/>
    </location>
</feature>
<dbReference type="GO" id="GO:0022857">
    <property type="term" value="F:transmembrane transporter activity"/>
    <property type="evidence" value="ECO:0007669"/>
    <property type="project" value="InterPro"/>
</dbReference>
<name>A0A1X6YNT0_9RHOB</name>
<dbReference type="OrthoDB" id="9808638at2"/>
<evidence type="ECO:0000256" key="6">
    <source>
        <dbReference type="ARBA" id="ARBA00023136"/>
    </source>
</evidence>
<dbReference type="GO" id="GO:1990961">
    <property type="term" value="P:xenobiotic detoxification by transmembrane export across the plasma membrane"/>
    <property type="evidence" value="ECO:0007669"/>
    <property type="project" value="UniProtKB-ARBA"/>
</dbReference>
<evidence type="ECO:0000256" key="4">
    <source>
        <dbReference type="ARBA" id="ARBA00022692"/>
    </source>
</evidence>
<proteinExistence type="inferred from homology"/>
<evidence type="ECO:0000256" key="2">
    <source>
        <dbReference type="ARBA" id="ARBA00022448"/>
    </source>
</evidence>
<dbReference type="EMBL" id="FWFU01000001">
    <property type="protein sequence ID" value="SLN26831.1"/>
    <property type="molecule type" value="Genomic_DNA"/>
</dbReference>
<reference evidence="10 11" key="1">
    <citation type="submission" date="2017-03" db="EMBL/GenBank/DDBJ databases">
        <authorList>
            <person name="Afonso C.L."/>
            <person name="Miller P.J."/>
            <person name="Scott M.A."/>
            <person name="Spackman E."/>
            <person name="Goraichik I."/>
            <person name="Dimitrov K.M."/>
            <person name="Suarez D.L."/>
            <person name="Swayne D.E."/>
        </authorList>
    </citation>
    <scope>NUCLEOTIDE SEQUENCE [LARGE SCALE GENOMIC DNA]</scope>
    <source>
        <strain evidence="10 11">CECT 8110</strain>
    </source>
</reference>
<sequence length="111" mass="11631">MTKVYLLLICAIAAETVGTTALQASQQFTRLVPTLVAMVGYAIALYLLGLTLKYIPVGVAYAVWSGLGIVFIAMIGFVVFGQKLDAPAIIGTGMILGGILVIQLFSSATPH</sequence>
<dbReference type="InterPro" id="IPR000390">
    <property type="entry name" value="Small_drug/metabolite_transptr"/>
</dbReference>
<evidence type="ECO:0000313" key="11">
    <source>
        <dbReference type="Proteomes" id="UP000193207"/>
    </source>
</evidence>
<dbReference type="GO" id="GO:0005886">
    <property type="term" value="C:plasma membrane"/>
    <property type="evidence" value="ECO:0007669"/>
    <property type="project" value="UniProtKB-SubCell"/>
</dbReference>
<feature type="transmembrane region" description="Helical" evidence="9">
    <location>
        <begin position="31"/>
        <end position="52"/>
    </location>
</feature>
<evidence type="ECO:0000256" key="3">
    <source>
        <dbReference type="ARBA" id="ARBA00022475"/>
    </source>
</evidence>
<comment type="similarity">
    <text evidence="7 8">Belongs to the drug/metabolite transporter (DMT) superfamily. Small multidrug resistance (SMR) (TC 2.A.7.1) family.</text>
</comment>
<evidence type="ECO:0000256" key="8">
    <source>
        <dbReference type="RuleBase" id="RU003942"/>
    </source>
</evidence>
<keyword evidence="3" id="KW-1003">Cell membrane</keyword>
<evidence type="ECO:0000256" key="9">
    <source>
        <dbReference type="SAM" id="Phobius"/>
    </source>
</evidence>
<dbReference type="Proteomes" id="UP000193207">
    <property type="component" value="Unassembled WGS sequence"/>
</dbReference>
<keyword evidence="4 8" id="KW-0812">Transmembrane</keyword>